<evidence type="ECO:0000256" key="7">
    <source>
        <dbReference type="SAM" id="Phobius"/>
    </source>
</evidence>
<feature type="transmembrane region" description="Helical" evidence="7">
    <location>
        <begin position="275"/>
        <end position="293"/>
    </location>
</feature>
<dbReference type="Pfam" id="PF03600">
    <property type="entry name" value="CitMHS"/>
    <property type="match status" value="1"/>
</dbReference>
<dbReference type="CDD" id="cd01115">
    <property type="entry name" value="SLC13_permease"/>
    <property type="match status" value="1"/>
</dbReference>
<dbReference type="RefSeq" id="WP_003497536.1">
    <property type="nucleotide sequence ID" value="NZ_CABHNX010000232.1"/>
</dbReference>
<evidence type="ECO:0000256" key="2">
    <source>
        <dbReference type="ARBA" id="ARBA00022448"/>
    </source>
</evidence>
<comment type="subcellular location">
    <subcellularLocation>
        <location evidence="1">Membrane</location>
        <topology evidence="1">Multi-pass membrane protein</topology>
    </subcellularLocation>
</comment>
<feature type="transmembrane region" description="Helical" evidence="7">
    <location>
        <begin position="222"/>
        <end position="239"/>
    </location>
</feature>
<evidence type="ECO:0000256" key="5">
    <source>
        <dbReference type="ARBA" id="ARBA00022989"/>
    </source>
</evidence>
<feature type="transmembrane region" description="Helical" evidence="7">
    <location>
        <begin position="135"/>
        <end position="154"/>
    </location>
</feature>
<feature type="transmembrane region" description="Helical" evidence="7">
    <location>
        <begin position="313"/>
        <end position="340"/>
    </location>
</feature>
<reference evidence="9" key="1">
    <citation type="submission" date="2023-01" db="EMBL/GenBank/DDBJ databases">
        <title>Human gut microbiome strain richness.</title>
        <authorList>
            <person name="Chen-Liaw A."/>
        </authorList>
    </citation>
    <scope>NUCLEOTIDE SEQUENCE</scope>
    <source>
        <strain evidence="9">B1_m1001713B170214d0_201011</strain>
    </source>
</reference>
<dbReference type="GeneID" id="57967887"/>
<evidence type="ECO:0000256" key="3">
    <source>
        <dbReference type="ARBA" id="ARBA00022692"/>
    </source>
</evidence>
<dbReference type="PANTHER" id="PTHR43652:SF1">
    <property type="entry name" value="RESPONSE REGULATOR"/>
    <property type="match status" value="1"/>
</dbReference>
<gene>
    <name evidence="9" type="ORF">PM006_15525</name>
</gene>
<evidence type="ECO:0000256" key="1">
    <source>
        <dbReference type="ARBA" id="ARBA00004141"/>
    </source>
</evidence>
<evidence type="ECO:0000313" key="9">
    <source>
        <dbReference type="EMBL" id="MDB2001614.1"/>
    </source>
</evidence>
<dbReference type="InterPro" id="IPR004680">
    <property type="entry name" value="Cit_transptr-like_dom"/>
</dbReference>
<dbReference type="PANTHER" id="PTHR43652">
    <property type="entry name" value="BASIC AMINO ACID ANTIPORTER YFCC-RELATED"/>
    <property type="match status" value="1"/>
</dbReference>
<evidence type="ECO:0000259" key="8">
    <source>
        <dbReference type="Pfam" id="PF03600"/>
    </source>
</evidence>
<comment type="caution">
    <text evidence="9">The sequence shown here is derived from an EMBL/GenBank/DDBJ whole genome shotgun (WGS) entry which is preliminary data.</text>
</comment>
<organism evidence="9 10">
    <name type="scientific">Clostridium symbiosum</name>
    <name type="common">Bacteroides symbiosus</name>
    <dbReference type="NCBI Taxonomy" id="1512"/>
    <lineage>
        <taxon>Bacteria</taxon>
        <taxon>Bacillati</taxon>
        <taxon>Bacillota</taxon>
        <taxon>Clostridia</taxon>
        <taxon>Lachnospirales</taxon>
        <taxon>Lachnospiraceae</taxon>
        <taxon>Otoolea</taxon>
    </lineage>
</organism>
<keyword evidence="5 7" id="KW-1133">Transmembrane helix</keyword>
<dbReference type="Proteomes" id="UP001300871">
    <property type="component" value="Unassembled WGS sequence"/>
</dbReference>
<keyword evidence="2" id="KW-0813">Transport</keyword>
<keyword evidence="6 7" id="KW-0472">Membrane</keyword>
<feature type="domain" description="Citrate transporter-like" evidence="8">
    <location>
        <begin position="15"/>
        <end position="364"/>
    </location>
</feature>
<proteinExistence type="predicted"/>
<feature type="transmembrane region" description="Helical" evidence="7">
    <location>
        <begin position="352"/>
        <end position="375"/>
    </location>
</feature>
<feature type="transmembrane region" description="Helical" evidence="7">
    <location>
        <begin position="245"/>
        <end position="263"/>
    </location>
</feature>
<sequence length="417" mass="44252">MSQMAIALIILGVTILCFIFEPVPLVVSAVTASILYAFTGLIKMEDVFVSYNTNTIVLMIAMMIIGSSLFHSGISEVIGEKMSKFTGNSEKKAILVTMIASCALSSVCTNIGVMTALAPLVTAMCLSAGIAPSKALLALLFGAQLGGFNTLVGVPSNVFANSLMVGQGYESFRLFDITPFGLGVCVLGSLYFAFFGSKMLRDTGYIPEFAQTERKQLDKRKAVISCTTLFVVLLVIAISPDAVPMHIAAVIGALVIVGTRCMTVQEASRSIDWNCAFLMGSLSALSAGLQNSGVGTVVAEMILKVFGQNPSTFLITTVLFFTIAILTQLMSNTATILLFMPIAISVAESIGVSVYPVAMIVTLAGAASYATPFAAPQNMLAVGWTNYKFMDFVKVGIPMVLLTYLVVICLIPIVMPF</sequence>
<evidence type="ECO:0000313" key="10">
    <source>
        <dbReference type="Proteomes" id="UP001300871"/>
    </source>
</evidence>
<feature type="transmembrane region" description="Helical" evidence="7">
    <location>
        <begin position="174"/>
        <end position="194"/>
    </location>
</feature>
<dbReference type="GO" id="GO:0055085">
    <property type="term" value="P:transmembrane transport"/>
    <property type="evidence" value="ECO:0007669"/>
    <property type="project" value="InterPro"/>
</dbReference>
<evidence type="ECO:0000256" key="6">
    <source>
        <dbReference type="ARBA" id="ARBA00023136"/>
    </source>
</evidence>
<feature type="transmembrane region" description="Helical" evidence="7">
    <location>
        <begin position="51"/>
        <end position="74"/>
    </location>
</feature>
<feature type="transmembrane region" description="Helical" evidence="7">
    <location>
        <begin position="6"/>
        <end position="39"/>
    </location>
</feature>
<evidence type="ECO:0000256" key="4">
    <source>
        <dbReference type="ARBA" id="ARBA00022737"/>
    </source>
</evidence>
<dbReference type="EMBL" id="JAQLGM010000043">
    <property type="protein sequence ID" value="MDB2001614.1"/>
    <property type="molecule type" value="Genomic_DNA"/>
</dbReference>
<protein>
    <submittedName>
        <fullName evidence="9">SLC13 family permease</fullName>
    </submittedName>
</protein>
<feature type="transmembrane region" description="Helical" evidence="7">
    <location>
        <begin position="395"/>
        <end position="415"/>
    </location>
</feature>
<dbReference type="InterPro" id="IPR051679">
    <property type="entry name" value="DASS-Related_Transporters"/>
</dbReference>
<name>A0AAW6AQA3_CLOSY</name>
<dbReference type="AlphaFoldDB" id="A0AAW6AQA3"/>
<dbReference type="GO" id="GO:0005886">
    <property type="term" value="C:plasma membrane"/>
    <property type="evidence" value="ECO:0007669"/>
    <property type="project" value="TreeGrafter"/>
</dbReference>
<feature type="transmembrane region" description="Helical" evidence="7">
    <location>
        <begin position="94"/>
        <end position="123"/>
    </location>
</feature>
<keyword evidence="4" id="KW-0677">Repeat</keyword>
<accession>A0AAW6AQA3</accession>
<keyword evidence="3 7" id="KW-0812">Transmembrane</keyword>